<accession>A0A830HGQ6</accession>
<comment type="caution">
    <text evidence="1">The sequence shown here is derived from an EMBL/GenBank/DDBJ whole genome shotgun (WGS) entry which is preliminary data.</text>
</comment>
<evidence type="ECO:0000313" key="1">
    <source>
        <dbReference type="EMBL" id="GHP04489.1"/>
    </source>
</evidence>
<protein>
    <recommendedName>
        <fullName evidence="3">AB hydrolase-1 domain-containing protein</fullName>
    </recommendedName>
</protein>
<gene>
    <name evidence="1" type="ORF">PPROV_000324300</name>
</gene>
<dbReference type="PANTHER" id="PTHR37471:SF1">
    <property type="entry name" value="AB HYDROLASE-1 DOMAIN-CONTAINING PROTEIN"/>
    <property type="match status" value="1"/>
</dbReference>
<dbReference type="PANTHER" id="PTHR37471">
    <property type="entry name" value="UNNAMED PRODUCT"/>
    <property type="match status" value="1"/>
</dbReference>
<evidence type="ECO:0000313" key="2">
    <source>
        <dbReference type="Proteomes" id="UP000660262"/>
    </source>
</evidence>
<name>A0A830HGQ6_9CHLO</name>
<evidence type="ECO:0008006" key="3">
    <source>
        <dbReference type="Google" id="ProtNLM"/>
    </source>
</evidence>
<dbReference type="OrthoDB" id="2017000at2759"/>
<dbReference type="SUPFAM" id="SSF53474">
    <property type="entry name" value="alpha/beta-Hydrolases"/>
    <property type="match status" value="1"/>
</dbReference>
<dbReference type="Proteomes" id="UP000660262">
    <property type="component" value="Unassembled WGS sequence"/>
</dbReference>
<reference evidence="1" key="1">
    <citation type="submission" date="2020-10" db="EMBL/GenBank/DDBJ databases">
        <title>Unveiling of a novel bifunctional photoreceptor, Dualchrome1, isolated from a cosmopolitan green alga.</title>
        <authorList>
            <person name="Suzuki S."/>
            <person name="Kawachi M."/>
        </authorList>
    </citation>
    <scope>NUCLEOTIDE SEQUENCE</scope>
    <source>
        <strain evidence="1">NIES 2893</strain>
    </source>
</reference>
<dbReference type="Gene3D" id="3.40.50.1820">
    <property type="entry name" value="alpha/beta hydrolase"/>
    <property type="match status" value="1"/>
</dbReference>
<keyword evidence="2" id="KW-1185">Reference proteome</keyword>
<dbReference type="AlphaFoldDB" id="A0A830HGQ6"/>
<dbReference type="EMBL" id="BNJQ01000008">
    <property type="protein sequence ID" value="GHP04489.1"/>
    <property type="molecule type" value="Genomic_DNA"/>
</dbReference>
<proteinExistence type="predicted"/>
<organism evidence="1 2">
    <name type="scientific">Pycnococcus provasolii</name>
    <dbReference type="NCBI Taxonomy" id="41880"/>
    <lineage>
        <taxon>Eukaryota</taxon>
        <taxon>Viridiplantae</taxon>
        <taxon>Chlorophyta</taxon>
        <taxon>Pseudoscourfieldiophyceae</taxon>
        <taxon>Pseudoscourfieldiales</taxon>
        <taxon>Pycnococcaceae</taxon>
        <taxon>Pycnococcus</taxon>
    </lineage>
</organism>
<dbReference type="InterPro" id="IPR029058">
    <property type="entry name" value="AB_hydrolase_fold"/>
</dbReference>
<sequence>MGYHAKSWYRQMSRMYRHSLKDPRVTYAAALGLGVAGVELFAYLCHTYQKSSLESLHAYPPDEDHDDAEHRRRIRTLLAVGTPDPRKFLQDMFVGCEVQDIPRSKAIHVLSAYLTYAKSDHFETNGYPSEVVRESEELLRTLELRMGVTLRDDTHDPISPHPQALFTRGPDTCLLGGPIHALHKPLTMRAAIYAMHKVKAAILFANGFRPRSLPEHRDVVVWVKPPTGGVAATAPPILFAHGFGMGLALYVPLIVRFAGPEFANRYVVCPEMPIVSQRDTLTEVFDLVGFARRHHDFPNPRGIASSLLAACRDVLAEQALAAPRVPHCVDLIAHSWGTGVSAALHRIAPKGFVRRRALIDPIAFPTAFTKWMRFFWGDELKSLQSALSWSLTQVREGRFQDAYQCLLVRTDLSHQFVVRRKTYFTELLFDPNGTELRNECPGDSSTLVLVSGKDAIVPSAEVEAYVRERMPGAVLISKGEWEHGGFLYASDAKETVDKVFAHLVCCDCDDNDDGNFGGGKKEHMYGVGGLVPVAAAAAA</sequence>